<comment type="similarity">
    <text evidence="4">Belongs to the helicase family. DinG subfamily.</text>
</comment>
<evidence type="ECO:0000256" key="4">
    <source>
        <dbReference type="ARBA" id="ARBA00038058"/>
    </source>
</evidence>
<dbReference type="HOGENOM" id="CLU_337348_0_0_5"/>
<dbReference type="KEGG" id="acr:Acry_0526"/>
<dbReference type="eggNOG" id="COG1199">
    <property type="taxonomic scope" value="Bacteria"/>
</dbReference>
<dbReference type="InterPro" id="IPR014013">
    <property type="entry name" value="Helic_SF1/SF2_ATP-bd_DinG/Rad3"/>
</dbReference>
<dbReference type="GO" id="GO:0003678">
    <property type="term" value="F:DNA helicase activity"/>
    <property type="evidence" value="ECO:0007669"/>
    <property type="project" value="TreeGrafter"/>
</dbReference>
<protein>
    <submittedName>
        <fullName evidence="6">Helicase c2</fullName>
    </submittedName>
</protein>
<keyword evidence="2" id="KW-0378">Hydrolase</keyword>
<dbReference type="AlphaFoldDB" id="A5FVW8"/>
<dbReference type="PROSITE" id="PS51193">
    <property type="entry name" value="HELICASE_ATP_BIND_2"/>
    <property type="match status" value="1"/>
</dbReference>
<dbReference type="InterPro" id="IPR027417">
    <property type="entry name" value="P-loop_NTPase"/>
</dbReference>
<keyword evidence="6" id="KW-0347">Helicase</keyword>
<dbReference type="RefSeq" id="WP_011941586.1">
    <property type="nucleotide sequence ID" value="NC_009484.1"/>
</dbReference>
<dbReference type="InterPro" id="IPR045028">
    <property type="entry name" value="DinG/Rad3-like"/>
</dbReference>
<dbReference type="PANTHER" id="PTHR11472:SF34">
    <property type="entry name" value="REGULATOR OF TELOMERE ELONGATION HELICASE 1"/>
    <property type="match status" value="1"/>
</dbReference>
<dbReference type="InterPro" id="IPR006555">
    <property type="entry name" value="ATP-dep_Helicase_C"/>
</dbReference>
<evidence type="ECO:0000259" key="5">
    <source>
        <dbReference type="PROSITE" id="PS51193"/>
    </source>
</evidence>
<dbReference type="SMART" id="SM00491">
    <property type="entry name" value="HELICc2"/>
    <property type="match status" value="1"/>
</dbReference>
<dbReference type="Gene3D" id="3.40.50.300">
    <property type="entry name" value="P-loop containing nucleotide triphosphate hydrolases"/>
    <property type="match status" value="2"/>
</dbReference>
<organism evidence="6 7">
    <name type="scientific">Acidiphilium cryptum (strain JF-5)</name>
    <dbReference type="NCBI Taxonomy" id="349163"/>
    <lineage>
        <taxon>Bacteria</taxon>
        <taxon>Pseudomonadati</taxon>
        <taxon>Pseudomonadota</taxon>
        <taxon>Alphaproteobacteria</taxon>
        <taxon>Acetobacterales</taxon>
        <taxon>Acidocellaceae</taxon>
        <taxon>Acidiphilium</taxon>
    </lineage>
</organism>
<dbReference type="GO" id="GO:0006139">
    <property type="term" value="P:nucleobase-containing compound metabolic process"/>
    <property type="evidence" value="ECO:0007669"/>
    <property type="project" value="InterPro"/>
</dbReference>
<keyword evidence="1" id="KW-0547">Nucleotide-binding</keyword>
<reference evidence="6 7" key="1">
    <citation type="submission" date="2007-05" db="EMBL/GenBank/DDBJ databases">
        <title>Complete sequence of chromosome of Acidiphilium cryptum JF-5.</title>
        <authorList>
            <consortium name="US DOE Joint Genome Institute"/>
            <person name="Copeland A."/>
            <person name="Lucas S."/>
            <person name="Lapidus A."/>
            <person name="Barry K."/>
            <person name="Detter J.C."/>
            <person name="Glavina del Rio T."/>
            <person name="Hammon N."/>
            <person name="Israni S."/>
            <person name="Dalin E."/>
            <person name="Tice H."/>
            <person name="Pitluck S."/>
            <person name="Sims D."/>
            <person name="Brettin T."/>
            <person name="Bruce D."/>
            <person name="Han C."/>
            <person name="Schmutz J."/>
            <person name="Larimer F."/>
            <person name="Land M."/>
            <person name="Hauser L."/>
            <person name="Kyrpides N."/>
            <person name="Kim E."/>
            <person name="Magnuson T."/>
            <person name="Richardson P."/>
        </authorList>
    </citation>
    <scope>NUCLEOTIDE SEQUENCE [LARGE SCALE GENOMIC DNA]</scope>
    <source>
        <strain evidence="6 7">JF-5</strain>
    </source>
</reference>
<dbReference type="GO" id="GO:0005524">
    <property type="term" value="F:ATP binding"/>
    <property type="evidence" value="ECO:0007669"/>
    <property type="project" value="UniProtKB-KW"/>
</dbReference>
<name>A5FVW8_ACICJ</name>
<dbReference type="GO" id="GO:0003676">
    <property type="term" value="F:nucleic acid binding"/>
    <property type="evidence" value="ECO:0007669"/>
    <property type="project" value="InterPro"/>
</dbReference>
<keyword evidence="3" id="KW-0067">ATP-binding</keyword>
<dbReference type="SUPFAM" id="SSF52540">
    <property type="entry name" value="P-loop containing nucleoside triphosphate hydrolases"/>
    <property type="match status" value="2"/>
</dbReference>
<evidence type="ECO:0000256" key="1">
    <source>
        <dbReference type="ARBA" id="ARBA00022741"/>
    </source>
</evidence>
<evidence type="ECO:0000313" key="6">
    <source>
        <dbReference type="EMBL" id="ABQ29750.1"/>
    </source>
</evidence>
<dbReference type="GO" id="GO:0016818">
    <property type="term" value="F:hydrolase activity, acting on acid anhydrides, in phosphorus-containing anhydrides"/>
    <property type="evidence" value="ECO:0007669"/>
    <property type="project" value="InterPro"/>
</dbReference>
<accession>A5FVW8</accession>
<dbReference type="Pfam" id="PF13307">
    <property type="entry name" value="Helicase_C_2"/>
    <property type="match status" value="1"/>
</dbReference>
<evidence type="ECO:0000256" key="3">
    <source>
        <dbReference type="ARBA" id="ARBA00022840"/>
    </source>
</evidence>
<dbReference type="Proteomes" id="UP000000245">
    <property type="component" value="Chromosome"/>
</dbReference>
<dbReference type="PANTHER" id="PTHR11472">
    <property type="entry name" value="DNA REPAIR DEAD HELICASE RAD3/XP-D SUBFAMILY MEMBER"/>
    <property type="match status" value="1"/>
</dbReference>
<evidence type="ECO:0000256" key="2">
    <source>
        <dbReference type="ARBA" id="ARBA00022801"/>
    </source>
</evidence>
<evidence type="ECO:0000313" key="7">
    <source>
        <dbReference type="Proteomes" id="UP000000245"/>
    </source>
</evidence>
<dbReference type="EMBL" id="CP000697">
    <property type="protein sequence ID" value="ABQ29750.1"/>
    <property type="molecule type" value="Genomic_DNA"/>
</dbReference>
<feature type="domain" description="Helicase ATP-binding" evidence="5">
    <location>
        <begin position="198"/>
        <end position="471"/>
    </location>
</feature>
<gene>
    <name evidence="6" type="ordered locus">Acry_0526</name>
</gene>
<proteinExistence type="inferred from homology"/>
<dbReference type="STRING" id="349163.Acry_0526"/>
<sequence>MDTPSRLILPAAPSLVTAHGRAALLDPDGELRHLTVAEARAALRDLPPPLVVHEAATLQRLDLSIPVLDLLDLFAFVMPAVTAAPTPSGLARALDFDPPATIEAAAALLPDIAIALLGRLDQSASLPMNRRAAGLAALMGEAGWPWAKPVAAALGQPAARPDRAALRLGMILPEWQEEAPRPPPSSYPVPQDAARGRLADLLGGGAEQRPAQSDYASAATAAFAPPAAEGVPHCVLAEAGTGTGKTLGYLAPASLWAERNQGSVWISTYTRHLQRQIEQESARLEPDPARRRRRVVLRKGRENYLCLLNFEDAAAGARGYNLVALGLIARWALASSDHDIAGGDLPGWFAELFGSGLLPQIADRRGECIHSACPHWKRCTIEHVIRRARGADLVIANHALVMAQAVWGGLDDSSVPTRYVFDEGHHLFDAADSAFAAELSGASMAELRRWLLGAEGGRSRARGLARRLEDLVAADERLAAPLDALRAAARVLPGATMLARLGEPTAALDQIGPGAAEAFLTALAAQARARATAAERESNLDIEADLYPAEPELAAAASDLARDLARLEAPLTSLRERLAARLDEEAGTIDSTERQRIEAAIRSLKRRALDPVASWRRMLAAVNEAPPEPGERPFHVLFIRQGRDIALLSHLLDPTEAFADAVASRAHGLLITSATLRDRTTAMDDVEQDAEWQRAESRTGATHLAAPAIRAAFASPFDYPAQTRIFIVRDNLRETPEALASAFRALFLASGGGALGLFTAIARLRAVHARIAPALDAANIPLFAQHVDAMNNATLVDSFRAEQNACLLGTDAMRDGVDIPGNALRLVVFERTPWPRPDILHRVRRTHLSHGDPKTYDDAIVRLRLRQGFGRLIRRAGDRGVFVLLDRAFPSRLESAFPTGVTVSRQGLAETVAAVREFFAADRASA</sequence>
<keyword evidence="7" id="KW-1185">Reference proteome</keyword>